<dbReference type="CDD" id="cd03249">
    <property type="entry name" value="ABC_MTABC3_MDL1_MDL2"/>
    <property type="match status" value="2"/>
</dbReference>
<feature type="domain" description="ABC transmembrane type-1" evidence="15">
    <location>
        <begin position="951"/>
        <end position="1180"/>
    </location>
</feature>
<dbReference type="Proteomes" id="UP000316726">
    <property type="component" value="Chromosome 10"/>
</dbReference>
<evidence type="ECO:0000256" key="9">
    <source>
        <dbReference type="ARBA" id="ARBA00022989"/>
    </source>
</evidence>
<keyword evidence="10 13" id="KW-0472">Membrane</keyword>
<keyword evidence="11" id="KW-0325">Glycoprotein</keyword>
<keyword evidence="17" id="KW-1185">Reference proteome</keyword>
<keyword evidence="5" id="KW-0677">Repeat</keyword>
<feature type="transmembrane region" description="Helical" evidence="13">
    <location>
        <begin position="66"/>
        <end position="90"/>
    </location>
</feature>
<feature type="transmembrane region" description="Helical" evidence="13">
    <location>
        <begin position="1135"/>
        <end position="1157"/>
    </location>
</feature>
<dbReference type="InterPro" id="IPR017871">
    <property type="entry name" value="ABC_transporter-like_CS"/>
</dbReference>
<dbReference type="FunFam" id="3.40.50.300:FF:000205">
    <property type="entry name" value="ABC transporter B family member 4"/>
    <property type="match status" value="1"/>
</dbReference>
<dbReference type="GO" id="GO:0005524">
    <property type="term" value="F:ATP binding"/>
    <property type="evidence" value="ECO:0007669"/>
    <property type="project" value="UniProtKB-KW"/>
</dbReference>
<feature type="transmembrane region" description="Helical" evidence="13">
    <location>
        <begin position="197"/>
        <end position="217"/>
    </location>
</feature>
<evidence type="ECO:0000313" key="17">
    <source>
        <dbReference type="Proteomes" id="UP000316726"/>
    </source>
</evidence>
<organism evidence="16 17">
    <name type="scientific">Chloropicon primus</name>
    <dbReference type="NCBI Taxonomy" id="1764295"/>
    <lineage>
        <taxon>Eukaryota</taxon>
        <taxon>Viridiplantae</taxon>
        <taxon>Chlorophyta</taxon>
        <taxon>Chloropicophyceae</taxon>
        <taxon>Chloropicales</taxon>
        <taxon>Chloropicaceae</taxon>
        <taxon>Chloropicon</taxon>
    </lineage>
</organism>
<dbReference type="InterPro" id="IPR039421">
    <property type="entry name" value="Type_1_exporter"/>
</dbReference>
<feature type="domain" description="ABC transmembrane type-1" evidence="15">
    <location>
        <begin position="70"/>
        <end position="336"/>
    </location>
</feature>
<dbReference type="GO" id="GO:0090374">
    <property type="term" value="P:oligopeptide export from mitochondrion"/>
    <property type="evidence" value="ECO:0007669"/>
    <property type="project" value="TreeGrafter"/>
</dbReference>
<gene>
    <name evidence="16" type="ORF">A3770_10p57310</name>
</gene>
<evidence type="ECO:0000313" key="16">
    <source>
        <dbReference type="EMBL" id="QDZ23213.1"/>
    </source>
</evidence>
<reference evidence="16 17" key="1">
    <citation type="submission" date="2018-07" db="EMBL/GenBank/DDBJ databases">
        <title>The complete nuclear genome of the prasinophyte Chloropicon primus (CCMP1205).</title>
        <authorList>
            <person name="Pombert J.-F."/>
            <person name="Otis C."/>
            <person name="Turmel M."/>
            <person name="Lemieux C."/>
        </authorList>
    </citation>
    <scope>NUCLEOTIDE SEQUENCE [LARGE SCALE GENOMIC DNA]</scope>
    <source>
        <strain evidence="16 17">CCMP1205</strain>
    </source>
</reference>
<evidence type="ECO:0000256" key="6">
    <source>
        <dbReference type="ARBA" id="ARBA00022741"/>
    </source>
</evidence>
<feature type="transmembrane region" description="Helical" evidence="13">
    <location>
        <begin position="1032"/>
        <end position="1065"/>
    </location>
</feature>
<keyword evidence="6" id="KW-0547">Nucleotide-binding</keyword>
<dbReference type="SMART" id="SM00382">
    <property type="entry name" value="AAA"/>
    <property type="match status" value="2"/>
</dbReference>
<evidence type="ECO:0000256" key="12">
    <source>
        <dbReference type="SAM" id="MobiDB-lite"/>
    </source>
</evidence>
<evidence type="ECO:0000256" key="11">
    <source>
        <dbReference type="ARBA" id="ARBA00023180"/>
    </source>
</evidence>
<dbReference type="InterPro" id="IPR011527">
    <property type="entry name" value="ABC1_TM_dom"/>
</dbReference>
<dbReference type="STRING" id="1764295.A0A5B8MRY4"/>
<dbReference type="InterPro" id="IPR027417">
    <property type="entry name" value="P-loop_NTPase"/>
</dbReference>
<keyword evidence="3" id="KW-0813">Transport</keyword>
<dbReference type="EMBL" id="CP031043">
    <property type="protein sequence ID" value="QDZ23213.1"/>
    <property type="molecule type" value="Genomic_DNA"/>
</dbReference>
<evidence type="ECO:0000259" key="15">
    <source>
        <dbReference type="PROSITE" id="PS50929"/>
    </source>
</evidence>
<dbReference type="PROSITE" id="PS50929">
    <property type="entry name" value="ABC_TM1F"/>
    <property type="match status" value="2"/>
</dbReference>
<evidence type="ECO:0000256" key="2">
    <source>
        <dbReference type="ARBA" id="ARBA00007577"/>
    </source>
</evidence>
<evidence type="ECO:0000256" key="7">
    <source>
        <dbReference type="ARBA" id="ARBA00022840"/>
    </source>
</evidence>
<dbReference type="Pfam" id="PF00005">
    <property type="entry name" value="ABC_tran"/>
    <property type="match status" value="2"/>
</dbReference>
<keyword evidence="4 13" id="KW-0812">Transmembrane</keyword>
<dbReference type="PROSITE" id="PS50893">
    <property type="entry name" value="ABC_TRANSPORTER_2"/>
    <property type="match status" value="2"/>
</dbReference>
<feature type="transmembrane region" description="Helical" evidence="13">
    <location>
        <begin position="952"/>
        <end position="972"/>
    </location>
</feature>
<dbReference type="SUPFAM" id="SSF52540">
    <property type="entry name" value="P-loop containing nucleoside triphosphate hydrolases"/>
    <property type="match status" value="2"/>
</dbReference>
<keyword evidence="8" id="KW-1278">Translocase</keyword>
<proteinExistence type="inferred from homology"/>
<dbReference type="FunFam" id="3.40.50.300:FF:000479">
    <property type="entry name" value="Multidrug resistance protein 1A"/>
    <property type="match status" value="1"/>
</dbReference>
<feature type="transmembrane region" description="Helical" evidence="13">
    <location>
        <begin position="308"/>
        <end position="328"/>
    </location>
</feature>
<dbReference type="SUPFAM" id="SSF90123">
    <property type="entry name" value="ABC transporter transmembrane region"/>
    <property type="match status" value="2"/>
</dbReference>
<sequence length="1486" mass="160797">MGLGNGTENKARSPGSVEMEPPSSSSLPTELSFEDDVEKAECVPSSEAHKLVSLRETFMHLTRKDALLLVVGTIAALMNGVGDPLLIVLFSQTLSSMVFSSLDVMSGAAAPSMDAINNLVLTLFGVGCALLVVGTVQYMCFTRVSSRLARRMRRAWYAALMRQDISWYDDPKNNPAGLAAKMSSALLAYEEGLGAKLAMGIQFFSAFLASIIVALLWNFYITLITIALMPFIAVSITWLVKLNNQQAEVKDRAYSKADAVAHGTFSGLKTVLSLGAWKHMQAKYDRAVREARDGGVVTSLKLGMANGAMLASFNITFMVIGLFSGWALRKGVVETGCDPADSKAFPDFLEAFSIPCDALFPTGSFSDGFGGTSIFIAMCCVAQSGQFAGSVSRAVETFVRARQAIRDAVDVIKRKPEINHEDETGLKPEKVEGHIVFDGVHFSYPTRPGIKVCENMCLDLEPGTTLALVGASGSGKSTVVQLMQRFYDPSRGRVLLDGNDIKDLSVRWLRQNIGLVGQEPVLFGRLTIAENIALGVKSAGREVTQAEIEEAAKMANAHGFIMDFKDGYQTDVGFGGSQLSGGQKQRIAIARALIQKPRILLLDEATSALDNKSEKVVQETLDKLLESGNNRTTIVIAHRLSTIRTADVICYVQQGEVVEKGSHEDLMRIPKGRYRALVEEQDKKKKAVTFDRSSNFVSRYFSKNGLGGLCLSADAPLERDDSMGETIKKLTSKEKGNAEKLWRSDDVSGRTMMMQRTMGSGSLAGALGELHASSYNKRISGSTHMVLNPTEARMGLHSAIHTLNSVGHIPMLGIVADPPDVGGSPTRRLGTLRFTFRSPSLRAAQEAEEGAKKVPWSRIAALNKPDTWYLVLGVFSGALVGSVFPAWGYIFASMISTFFLPVLKCNDETSPLSSGLPPGAIPPALGGPFDTCEEYLNTKGDQIWDKLVENSYLWLALAVVSFGSSTGMFYGFGAASENLAYRVRNMMFGAYLRQEPGFFDMPENAVGAVTSRLANDATKLKAKTGEPMQQVVITFFGLLLGLLLSFVYAWMVALVALGALPFLGFAMAMQTSYMFEGGKGEGGDSDLSAVAGESLTAMRTVGALGLEPHFTEEYDAMVAGEANETGFLGLMKKGLVFGFSNGLQMWTFCLLLWFGGYCITYEGLTYEDFAISMLSFFFGLCGLSLAATGLTDSKEAVQAMGNIFAVLDRQTRIDPMEKSGSKPKEGARGAVSLNRVQFTYPARPDSVVCKALTIRVKPGQKVGLVGPSGSGKSTTIQMIERFYDPDDGKVSFDKRDVRKLNYGWLHNHIALVGQEPVLFGSHSIAENIAMGYNNRLGVRGARCPMDEIVKAATLANAHDFIQDLPFGYDTQLGAGGTLLSGGQKQRIAIARALIQKPKVLLLDEATSALDTASEAVVQKTLDRLIMECEMTTVVIAHRLSTVRNMDVIFVVDEGKVVESGSHDDLIKLRGLYHALVQSSGSDGDQK</sequence>
<name>A0A5B8MRY4_9CHLO</name>
<feature type="transmembrane region" description="Helical" evidence="13">
    <location>
        <begin position="868"/>
        <end position="890"/>
    </location>
</feature>
<evidence type="ECO:0000259" key="14">
    <source>
        <dbReference type="PROSITE" id="PS50893"/>
    </source>
</evidence>
<dbReference type="GO" id="GO:0015421">
    <property type="term" value="F:ABC-type oligopeptide transporter activity"/>
    <property type="evidence" value="ECO:0007669"/>
    <property type="project" value="TreeGrafter"/>
</dbReference>
<evidence type="ECO:0000256" key="10">
    <source>
        <dbReference type="ARBA" id="ARBA00023136"/>
    </source>
</evidence>
<accession>A0A5B8MRY4</accession>
<keyword evidence="9 13" id="KW-1133">Transmembrane helix</keyword>
<evidence type="ECO:0000256" key="8">
    <source>
        <dbReference type="ARBA" id="ARBA00022967"/>
    </source>
</evidence>
<evidence type="ECO:0000256" key="1">
    <source>
        <dbReference type="ARBA" id="ARBA00004141"/>
    </source>
</evidence>
<evidence type="ECO:0000256" key="4">
    <source>
        <dbReference type="ARBA" id="ARBA00022692"/>
    </source>
</evidence>
<comment type="subcellular location">
    <subcellularLocation>
        <location evidence="1">Membrane</location>
        <topology evidence="1">Multi-pass membrane protein</topology>
    </subcellularLocation>
</comment>
<feature type="region of interest" description="Disordered" evidence="12">
    <location>
        <begin position="1"/>
        <end position="31"/>
    </location>
</feature>
<feature type="domain" description="ABC transporter" evidence="14">
    <location>
        <begin position="1231"/>
        <end position="1478"/>
    </location>
</feature>
<dbReference type="PANTHER" id="PTHR43394">
    <property type="entry name" value="ATP-DEPENDENT PERMEASE MDL1, MITOCHONDRIAL"/>
    <property type="match status" value="1"/>
</dbReference>
<dbReference type="CDD" id="cd18577">
    <property type="entry name" value="ABC_6TM_Pgp_ABCB1_D1_like"/>
    <property type="match status" value="1"/>
</dbReference>
<protein>
    <submittedName>
        <fullName evidence="16">ABC transporter</fullName>
    </submittedName>
</protein>
<dbReference type="Gene3D" id="3.40.50.300">
    <property type="entry name" value="P-loop containing nucleotide triphosphate hydrolases"/>
    <property type="match status" value="2"/>
</dbReference>
<dbReference type="GO" id="GO:0005743">
    <property type="term" value="C:mitochondrial inner membrane"/>
    <property type="evidence" value="ECO:0007669"/>
    <property type="project" value="TreeGrafter"/>
</dbReference>
<dbReference type="Gene3D" id="1.20.1560.10">
    <property type="entry name" value="ABC transporter type 1, transmembrane domain"/>
    <property type="match status" value="4"/>
</dbReference>
<dbReference type="PANTHER" id="PTHR43394:SF27">
    <property type="entry name" value="ATP-DEPENDENT TRANSLOCASE ABCB1-LIKE"/>
    <property type="match status" value="1"/>
</dbReference>
<dbReference type="CDD" id="cd18578">
    <property type="entry name" value="ABC_6TM_Pgp_ABCB1_D2_like"/>
    <property type="match status" value="1"/>
</dbReference>
<evidence type="ECO:0000256" key="3">
    <source>
        <dbReference type="ARBA" id="ARBA00022448"/>
    </source>
</evidence>
<dbReference type="OrthoDB" id="6500128at2759"/>
<feature type="compositionally biased region" description="Low complexity" evidence="12">
    <location>
        <begin position="13"/>
        <end position="31"/>
    </location>
</feature>
<feature type="transmembrane region" description="Helical" evidence="13">
    <location>
        <begin position="1169"/>
        <end position="1190"/>
    </location>
</feature>
<dbReference type="InterPro" id="IPR036640">
    <property type="entry name" value="ABC1_TM_sf"/>
</dbReference>
<keyword evidence="7" id="KW-0067">ATP-binding</keyword>
<feature type="transmembrane region" description="Helical" evidence="13">
    <location>
        <begin position="119"/>
        <end position="144"/>
    </location>
</feature>
<dbReference type="PROSITE" id="PS00211">
    <property type="entry name" value="ABC_TRANSPORTER_1"/>
    <property type="match status" value="2"/>
</dbReference>
<evidence type="ECO:0000256" key="13">
    <source>
        <dbReference type="SAM" id="Phobius"/>
    </source>
</evidence>
<dbReference type="Pfam" id="PF00664">
    <property type="entry name" value="ABC_membrane"/>
    <property type="match status" value="2"/>
</dbReference>
<dbReference type="InterPro" id="IPR003593">
    <property type="entry name" value="AAA+_ATPase"/>
</dbReference>
<dbReference type="InterPro" id="IPR003439">
    <property type="entry name" value="ABC_transporter-like_ATP-bd"/>
</dbReference>
<feature type="transmembrane region" description="Helical" evidence="13">
    <location>
        <begin position="223"/>
        <end position="240"/>
    </location>
</feature>
<feature type="domain" description="ABC transporter" evidence="14">
    <location>
        <begin position="435"/>
        <end position="679"/>
    </location>
</feature>
<dbReference type="GO" id="GO:0016887">
    <property type="term" value="F:ATP hydrolysis activity"/>
    <property type="evidence" value="ECO:0007669"/>
    <property type="project" value="InterPro"/>
</dbReference>
<evidence type="ECO:0000256" key="5">
    <source>
        <dbReference type="ARBA" id="ARBA00022737"/>
    </source>
</evidence>
<comment type="similarity">
    <text evidence="2">Belongs to the ABC transporter superfamily. ABCB family. Multidrug resistance exporter (TC 3.A.1.201) subfamily.</text>
</comment>